<evidence type="ECO:0000313" key="2">
    <source>
        <dbReference type="EMBL" id="KAK6757465.1"/>
    </source>
</evidence>
<feature type="compositionally biased region" description="Polar residues" evidence="1">
    <location>
        <begin position="45"/>
        <end position="57"/>
    </location>
</feature>
<accession>A0ABR1E4D7</accession>
<dbReference type="EMBL" id="JAVFWL010000005">
    <property type="protein sequence ID" value="KAK6757465.1"/>
    <property type="molecule type" value="Genomic_DNA"/>
</dbReference>
<feature type="region of interest" description="Disordered" evidence="1">
    <location>
        <begin position="1"/>
        <end position="57"/>
    </location>
</feature>
<name>A0ABR1E4D7_NECAM</name>
<evidence type="ECO:0000313" key="3">
    <source>
        <dbReference type="Proteomes" id="UP001303046"/>
    </source>
</evidence>
<keyword evidence="3" id="KW-1185">Reference proteome</keyword>
<dbReference type="Proteomes" id="UP001303046">
    <property type="component" value="Unassembled WGS sequence"/>
</dbReference>
<gene>
    <name evidence="2" type="primary">Necator_chrV.g20136</name>
    <name evidence="2" type="ORF">RB195_015344</name>
</gene>
<feature type="compositionally biased region" description="Polar residues" evidence="1">
    <location>
        <begin position="20"/>
        <end position="37"/>
    </location>
</feature>
<organism evidence="2 3">
    <name type="scientific">Necator americanus</name>
    <name type="common">Human hookworm</name>
    <dbReference type="NCBI Taxonomy" id="51031"/>
    <lineage>
        <taxon>Eukaryota</taxon>
        <taxon>Metazoa</taxon>
        <taxon>Ecdysozoa</taxon>
        <taxon>Nematoda</taxon>
        <taxon>Chromadorea</taxon>
        <taxon>Rhabditida</taxon>
        <taxon>Rhabditina</taxon>
        <taxon>Rhabditomorpha</taxon>
        <taxon>Strongyloidea</taxon>
        <taxon>Ancylostomatidae</taxon>
        <taxon>Bunostominae</taxon>
        <taxon>Necator</taxon>
    </lineage>
</organism>
<proteinExistence type="predicted"/>
<comment type="caution">
    <text evidence="2">The sequence shown here is derived from an EMBL/GenBank/DDBJ whole genome shotgun (WGS) entry which is preliminary data.</text>
</comment>
<evidence type="ECO:0000256" key="1">
    <source>
        <dbReference type="SAM" id="MobiDB-lite"/>
    </source>
</evidence>
<sequence length="107" mass="11912">MSGAWPAFTEDTPVLGEQHAQPSTSPRPVLSGTSSMSDPFRSDQKTPQQSDVITFPSSSRHQNLILKRVVVDLTPPQSTAAKLRRQKEVRRGGTEMDLWIVLQINEK</sequence>
<reference evidence="2 3" key="1">
    <citation type="submission" date="2023-08" db="EMBL/GenBank/DDBJ databases">
        <title>A Necator americanus chromosomal reference genome.</title>
        <authorList>
            <person name="Ilik V."/>
            <person name="Petrzelkova K.J."/>
            <person name="Pardy F."/>
            <person name="Fuh T."/>
            <person name="Niatou-Singa F.S."/>
            <person name="Gouil Q."/>
            <person name="Baker L."/>
            <person name="Ritchie M.E."/>
            <person name="Jex A.R."/>
            <person name="Gazzola D."/>
            <person name="Li H."/>
            <person name="Toshio Fujiwara R."/>
            <person name="Zhan B."/>
            <person name="Aroian R.V."/>
            <person name="Pafco B."/>
            <person name="Schwarz E.M."/>
        </authorList>
    </citation>
    <scope>NUCLEOTIDE SEQUENCE [LARGE SCALE GENOMIC DNA]</scope>
    <source>
        <strain evidence="2 3">Aroian</strain>
        <tissue evidence="2">Whole animal</tissue>
    </source>
</reference>
<protein>
    <submittedName>
        <fullName evidence="2">Uncharacterized protein</fullName>
    </submittedName>
</protein>